<protein>
    <submittedName>
        <fullName evidence="1">Unannotated protein</fullName>
    </submittedName>
</protein>
<accession>A0A6J6HXG5</accession>
<organism evidence="1">
    <name type="scientific">freshwater metagenome</name>
    <dbReference type="NCBI Taxonomy" id="449393"/>
    <lineage>
        <taxon>unclassified sequences</taxon>
        <taxon>metagenomes</taxon>
        <taxon>ecological metagenomes</taxon>
    </lineage>
</organism>
<gene>
    <name evidence="1" type="ORF">UFOPK1874_00793</name>
</gene>
<dbReference type="AlphaFoldDB" id="A0A6J6HXG5"/>
<evidence type="ECO:0000313" key="1">
    <source>
        <dbReference type="EMBL" id="CAB4617263.1"/>
    </source>
</evidence>
<sequence>MTTGATELSVGEVTAGAIVLPAIEGFPCDCTWPACAVLVLLTFVLAISGDGDLPANAYPDAIPNTAVAERPVTKILAEVAGFFVLRFLVIVVFVEEFVGGSGGRSGSFIISRRPHLRARRAHHVLRALRGRRHHHGEDVAEPNPLMDCLR</sequence>
<dbReference type="EMBL" id="CAEZUX010000084">
    <property type="protein sequence ID" value="CAB4617263.1"/>
    <property type="molecule type" value="Genomic_DNA"/>
</dbReference>
<reference evidence="1" key="1">
    <citation type="submission" date="2020-05" db="EMBL/GenBank/DDBJ databases">
        <authorList>
            <person name="Chiriac C."/>
            <person name="Salcher M."/>
            <person name="Ghai R."/>
            <person name="Kavagutti S V."/>
        </authorList>
    </citation>
    <scope>NUCLEOTIDE SEQUENCE</scope>
</reference>
<name>A0A6J6HXG5_9ZZZZ</name>
<proteinExistence type="predicted"/>